<dbReference type="InterPro" id="IPR015300">
    <property type="entry name" value="DNA-bd_pseudobarrel_sf"/>
</dbReference>
<dbReference type="Gene3D" id="2.40.330.10">
    <property type="entry name" value="DNA-binding pseudobarrel domain"/>
    <property type="match status" value="1"/>
</dbReference>
<evidence type="ECO:0000256" key="2">
    <source>
        <dbReference type="ARBA" id="ARBA00009356"/>
    </source>
</evidence>
<dbReference type="Pfam" id="PF00347">
    <property type="entry name" value="Ribosomal_L6"/>
    <property type="match status" value="2"/>
</dbReference>
<protein>
    <submittedName>
        <fullName evidence="11">60S ribosomal protein L9</fullName>
    </submittedName>
</protein>
<feature type="compositionally biased region" description="Acidic residues" evidence="9">
    <location>
        <begin position="79"/>
        <end position="95"/>
    </location>
</feature>
<accession>A0A438FLL3</accession>
<dbReference type="PANTHER" id="PTHR11655:SF50">
    <property type="entry name" value="LARGE RIBOSOMAL SUBUNIT PROTEIN UL6 ALPHA-BETA DOMAIN-CONTAINING PROTEIN"/>
    <property type="match status" value="1"/>
</dbReference>
<dbReference type="SUPFAM" id="SSF101936">
    <property type="entry name" value="DNA-binding pseudobarrel domain"/>
    <property type="match status" value="1"/>
</dbReference>
<comment type="caution">
    <text evidence="11">The sequence shown here is derived from an EMBL/GenBank/DDBJ whole genome shotgun (WGS) entry which is preliminary data.</text>
</comment>
<organism evidence="11 12">
    <name type="scientific">Vitis vinifera</name>
    <name type="common">Grape</name>
    <dbReference type="NCBI Taxonomy" id="29760"/>
    <lineage>
        <taxon>Eukaryota</taxon>
        <taxon>Viridiplantae</taxon>
        <taxon>Streptophyta</taxon>
        <taxon>Embryophyta</taxon>
        <taxon>Tracheophyta</taxon>
        <taxon>Spermatophyta</taxon>
        <taxon>Magnoliopsida</taxon>
        <taxon>eudicotyledons</taxon>
        <taxon>Gunneridae</taxon>
        <taxon>Pentapetalae</taxon>
        <taxon>rosids</taxon>
        <taxon>Vitales</taxon>
        <taxon>Vitaceae</taxon>
        <taxon>Viteae</taxon>
        <taxon>Vitis</taxon>
    </lineage>
</organism>
<dbReference type="PROSITE" id="PS00700">
    <property type="entry name" value="RIBOSOMAL_L6_2"/>
    <property type="match status" value="1"/>
</dbReference>
<evidence type="ECO:0000313" key="12">
    <source>
        <dbReference type="Proteomes" id="UP000288805"/>
    </source>
</evidence>
<evidence type="ECO:0000256" key="1">
    <source>
        <dbReference type="ARBA" id="ARBA00004123"/>
    </source>
</evidence>
<feature type="compositionally biased region" description="Basic and acidic residues" evidence="9">
    <location>
        <begin position="1"/>
        <end position="21"/>
    </location>
</feature>
<evidence type="ECO:0000256" key="7">
    <source>
        <dbReference type="ARBA" id="ARBA00023242"/>
    </source>
</evidence>
<dbReference type="InterPro" id="IPR005508">
    <property type="entry name" value="At2g31720-like"/>
</dbReference>
<dbReference type="Proteomes" id="UP000288805">
    <property type="component" value="Unassembled WGS sequence"/>
</dbReference>
<reference evidence="11 12" key="1">
    <citation type="journal article" date="2018" name="PLoS Genet.">
        <title>Population sequencing reveals clonal diversity and ancestral inbreeding in the grapevine cultivar Chardonnay.</title>
        <authorList>
            <person name="Roach M.J."/>
            <person name="Johnson D.L."/>
            <person name="Bohlmann J."/>
            <person name="van Vuuren H.J."/>
            <person name="Jones S.J."/>
            <person name="Pretorius I.S."/>
            <person name="Schmidt S.A."/>
            <person name="Borneman A.R."/>
        </authorList>
    </citation>
    <scope>NUCLEOTIDE SEQUENCE [LARGE SCALE GENOMIC DNA]</scope>
    <source>
        <strain evidence="12">cv. Chardonnay</strain>
        <tissue evidence="11">Leaf</tissue>
    </source>
</reference>
<evidence type="ECO:0000313" key="11">
    <source>
        <dbReference type="EMBL" id="RVW60906.1"/>
    </source>
</evidence>
<dbReference type="AlphaFoldDB" id="A0A438FLL3"/>
<feature type="domain" description="Large ribosomal subunit protein uL6 alpha-beta" evidence="10">
    <location>
        <begin position="314"/>
        <end position="391"/>
    </location>
</feature>
<dbReference type="GO" id="GO:0005840">
    <property type="term" value="C:ribosome"/>
    <property type="evidence" value="ECO:0007669"/>
    <property type="project" value="UniProtKB-KW"/>
</dbReference>
<dbReference type="GO" id="GO:0003735">
    <property type="term" value="F:structural constituent of ribosome"/>
    <property type="evidence" value="ECO:0007669"/>
    <property type="project" value="InterPro"/>
</dbReference>
<evidence type="ECO:0000256" key="8">
    <source>
        <dbReference type="ARBA" id="ARBA00023274"/>
    </source>
</evidence>
<keyword evidence="3 11" id="KW-0689">Ribosomal protein</keyword>
<proteinExistence type="inferred from homology"/>
<feature type="domain" description="Large ribosomal subunit protein uL6 alpha-beta" evidence="10">
    <location>
        <begin position="444"/>
        <end position="498"/>
    </location>
</feature>
<comment type="similarity">
    <text evidence="2">Belongs to the universal ribosomal protein uL6 family.</text>
</comment>
<feature type="region of interest" description="Disordered" evidence="9">
    <location>
        <begin position="1"/>
        <end position="95"/>
    </location>
</feature>
<keyword evidence="8" id="KW-0687">Ribonucleoprotein</keyword>
<evidence type="ECO:0000256" key="9">
    <source>
        <dbReference type="SAM" id="MobiDB-lite"/>
    </source>
</evidence>
<evidence type="ECO:0000259" key="10">
    <source>
        <dbReference type="Pfam" id="PF00347"/>
    </source>
</evidence>
<dbReference type="FunFam" id="3.90.930.12:FF:000004">
    <property type="entry name" value="60S ribosomal protein L9"/>
    <property type="match status" value="1"/>
</dbReference>
<dbReference type="Gene3D" id="3.90.930.12">
    <property type="entry name" value="Ribosomal protein L6, alpha-beta domain"/>
    <property type="match status" value="2"/>
</dbReference>
<dbReference type="SUPFAM" id="SSF56053">
    <property type="entry name" value="Ribosomal protein L6"/>
    <property type="match status" value="2"/>
</dbReference>
<dbReference type="Pfam" id="PF03754">
    <property type="entry name" value="At2g31720-like"/>
    <property type="match status" value="1"/>
</dbReference>
<dbReference type="GO" id="GO:0003677">
    <property type="term" value="F:DNA binding"/>
    <property type="evidence" value="ECO:0007669"/>
    <property type="project" value="UniProtKB-KW"/>
</dbReference>
<evidence type="ECO:0000256" key="4">
    <source>
        <dbReference type="ARBA" id="ARBA00023015"/>
    </source>
</evidence>
<dbReference type="InterPro" id="IPR002359">
    <property type="entry name" value="Ribosomal_uL6_CS2"/>
</dbReference>
<dbReference type="InterPro" id="IPR020040">
    <property type="entry name" value="Ribosomal_uL6_a/b-dom"/>
</dbReference>
<evidence type="ECO:0000256" key="3">
    <source>
        <dbReference type="ARBA" id="ARBA00022980"/>
    </source>
</evidence>
<name>A0A438FLL3_VITVI</name>
<comment type="subcellular location">
    <subcellularLocation>
        <location evidence="1">Nucleus</location>
    </subcellularLocation>
</comment>
<keyword evidence="4" id="KW-0805">Transcription regulation</keyword>
<dbReference type="GO" id="GO:0005634">
    <property type="term" value="C:nucleus"/>
    <property type="evidence" value="ECO:0007669"/>
    <property type="project" value="UniProtKB-SubCell"/>
</dbReference>
<feature type="compositionally biased region" description="Basic and acidic residues" evidence="9">
    <location>
        <begin position="34"/>
        <end position="49"/>
    </location>
</feature>
<dbReference type="GO" id="GO:0019843">
    <property type="term" value="F:rRNA binding"/>
    <property type="evidence" value="ECO:0007669"/>
    <property type="project" value="InterPro"/>
</dbReference>
<gene>
    <name evidence="11" type="primary">RPL9_1</name>
    <name evidence="11" type="ORF">CK203_049300</name>
</gene>
<evidence type="ECO:0000256" key="6">
    <source>
        <dbReference type="ARBA" id="ARBA00023163"/>
    </source>
</evidence>
<sequence length="511" mass="59622">MHEKALNERETLKRPFLEEQPRKRKRSRNGTLVIEERNGEDRVPEKLSIEEEEEPWRQMETYIEDEEDQVSETYKEDERPVEEEPEKPSIEEEEDPWRPMKNFVDGIIEHLHDDLENQWNLRMEQNIGVGLDLPRVEMDEGEDPPPELPEDFKVRIREMNGTRPILVLEKQLFKTDINENENRLSMPLNQIRREFLSEEEKMRVVEGMQVKLIQPSLEETTVTFKKWKMKESCHLYVFTREWKLIVNNNSLGRRTRIQYGPFGLGPNCGLLLLGLIHENTTAAMEKLKTSNIEDIEDLEWRKMKTILSSETMDIPEGVKIKVKAKIIEVEGPRGKLSRNFKHLNLDFQLIKDESGNRKLKIDAWFGSRKTTAAIRTALSHVENLITGVTKGYRYKMRFVYAHFPINASITNSNKSIEIRNFLGEKKDSKDDVVVFISSNVQTVRKVDMLDGVSVVRSEKVKDELVLDGNDIELVSRSAALINQKCHVKKKDIRKFLDGIYVSEKGTMAEEE</sequence>
<dbReference type="GO" id="GO:1990904">
    <property type="term" value="C:ribonucleoprotein complex"/>
    <property type="evidence" value="ECO:0007669"/>
    <property type="project" value="UniProtKB-KW"/>
</dbReference>
<keyword evidence="6" id="KW-0804">Transcription</keyword>
<evidence type="ECO:0000256" key="5">
    <source>
        <dbReference type="ARBA" id="ARBA00023125"/>
    </source>
</evidence>
<dbReference type="InterPro" id="IPR000702">
    <property type="entry name" value="Ribosomal_uL6-like"/>
</dbReference>
<dbReference type="EMBL" id="QGNW01000845">
    <property type="protein sequence ID" value="RVW60906.1"/>
    <property type="molecule type" value="Genomic_DNA"/>
</dbReference>
<keyword evidence="5" id="KW-0238">DNA-binding</keyword>
<dbReference type="InterPro" id="IPR036789">
    <property type="entry name" value="Ribosomal_uL6-like_a/b-dom_sf"/>
</dbReference>
<dbReference type="PANTHER" id="PTHR11655">
    <property type="entry name" value="60S/50S RIBOSOMAL PROTEIN L6/L9"/>
    <property type="match status" value="1"/>
</dbReference>
<dbReference type="FunFam" id="3.90.930.12:FF:000003">
    <property type="entry name" value="60S ribosomal protein L9"/>
    <property type="match status" value="1"/>
</dbReference>
<dbReference type="GO" id="GO:0006412">
    <property type="term" value="P:translation"/>
    <property type="evidence" value="ECO:0007669"/>
    <property type="project" value="InterPro"/>
</dbReference>
<keyword evidence="7" id="KW-0539">Nucleus</keyword>